<accession>A0A1G7QCE8</accession>
<dbReference type="SMART" id="SM01149">
    <property type="entry name" value="DUF1237"/>
    <property type="match status" value="1"/>
</dbReference>
<dbReference type="Pfam" id="PF06824">
    <property type="entry name" value="Glyco_hydro_125"/>
    <property type="match status" value="1"/>
</dbReference>
<dbReference type="PANTHER" id="PTHR31047">
    <property type="entry name" value="MEIOTICALLY UP-REGULATED GENE 157 PROTEIN"/>
    <property type="match status" value="1"/>
</dbReference>
<dbReference type="AlphaFoldDB" id="A0A1G7QCE8"/>
<dbReference type="Proteomes" id="UP000182427">
    <property type="component" value="Chromosome I"/>
</dbReference>
<dbReference type="PIRSF" id="PIRSF028846">
    <property type="entry name" value="UCP028846"/>
    <property type="match status" value="1"/>
</dbReference>
<proteinExistence type="predicted"/>
<gene>
    <name evidence="1" type="ORF">SAMN05444167_3832</name>
</gene>
<evidence type="ECO:0008006" key="3">
    <source>
        <dbReference type="Google" id="ProtNLM"/>
    </source>
</evidence>
<dbReference type="InterPro" id="IPR012341">
    <property type="entry name" value="6hp_glycosidase-like_sf"/>
</dbReference>
<dbReference type="GO" id="GO:0005975">
    <property type="term" value="P:carbohydrate metabolic process"/>
    <property type="evidence" value="ECO:0007669"/>
    <property type="project" value="InterPro"/>
</dbReference>
<organism evidence="1 2">
    <name type="scientific">Terriglobus roseus</name>
    <dbReference type="NCBI Taxonomy" id="392734"/>
    <lineage>
        <taxon>Bacteria</taxon>
        <taxon>Pseudomonadati</taxon>
        <taxon>Acidobacteriota</taxon>
        <taxon>Terriglobia</taxon>
        <taxon>Terriglobales</taxon>
        <taxon>Acidobacteriaceae</taxon>
        <taxon>Terriglobus</taxon>
    </lineage>
</organism>
<sequence length="489" mass="54116">MVSHVDRRSFVRNSAALAAGAAFFAKTNLLAQYTKRDLTQRPAESERLFRSQAVEDAIASVSRDIADPQLRTIFANCLPNTLDTTVFPGTRDGKPDTFVITGDIDALWLRDSSAQMHPYLPFAKSDAKLATVIEGLIHRHAMCILLDPYANAFRRNPTDKPLDWAVQDATDHKPGVGERKWEVDSLCYPIRLAHGYWKATGSTAAFDSEWVAAMQLVLRTFREQQRMHDRGPYHFQRRAENPTDSVILSGYGAPTKPNGMLHSIFRPSDDACTYPLFVPANLFAVAALNMLAEIAKAVGNAQLANDAASLATEVSAATKAYGQLKHARFGEMYAYEVDGFGNVNWMDDANAPGLLSIAYLTGIPLKQPVYRNTRAFSLSDSNPYFFKGSAAEGVGGPHVGMDYVWPMSITMRALTSTEDAEILNCLKMLRNTTAGTNFMHEAFHKDDPTKFTRPWFAWANTLFGELVLKIHAERPSLLRQSLAQKASAA</sequence>
<evidence type="ECO:0000313" key="2">
    <source>
        <dbReference type="Proteomes" id="UP000182427"/>
    </source>
</evidence>
<dbReference type="OrthoDB" id="181472at2"/>
<evidence type="ECO:0000313" key="1">
    <source>
        <dbReference type="EMBL" id="SDF96231.1"/>
    </source>
</evidence>
<dbReference type="PANTHER" id="PTHR31047:SF0">
    <property type="entry name" value="MEIOTICALLY UP-REGULATED GENE 157 PROTEIN"/>
    <property type="match status" value="1"/>
</dbReference>
<protein>
    <recommendedName>
        <fullName evidence="3">Glycoside hydrolase family 125 protein</fullName>
    </recommendedName>
</protein>
<name>A0A1G7QCE8_9BACT</name>
<dbReference type="InterPro" id="IPR008313">
    <property type="entry name" value="GH125"/>
</dbReference>
<keyword evidence="2" id="KW-1185">Reference proteome</keyword>
<dbReference type="InterPro" id="IPR008928">
    <property type="entry name" value="6-hairpin_glycosidase_sf"/>
</dbReference>
<dbReference type="EMBL" id="LT629690">
    <property type="protein sequence ID" value="SDF96231.1"/>
    <property type="molecule type" value="Genomic_DNA"/>
</dbReference>
<dbReference type="SUPFAM" id="SSF48208">
    <property type="entry name" value="Six-hairpin glycosidases"/>
    <property type="match status" value="1"/>
</dbReference>
<dbReference type="InterPro" id="IPR006311">
    <property type="entry name" value="TAT_signal"/>
</dbReference>
<dbReference type="PROSITE" id="PS51318">
    <property type="entry name" value="TAT"/>
    <property type="match status" value="1"/>
</dbReference>
<reference evidence="1 2" key="1">
    <citation type="submission" date="2016-10" db="EMBL/GenBank/DDBJ databases">
        <authorList>
            <person name="de Groot N.N."/>
        </authorList>
    </citation>
    <scope>NUCLEOTIDE SEQUENCE [LARGE SCALE GENOMIC DNA]</scope>
    <source>
        <strain evidence="1 2">GAS232</strain>
    </source>
</reference>
<dbReference type="Gene3D" id="1.50.10.10">
    <property type="match status" value="1"/>
</dbReference>
<dbReference type="RefSeq" id="WP_083346568.1">
    <property type="nucleotide sequence ID" value="NZ_LT629690.1"/>
</dbReference>